<reference evidence="3" key="1">
    <citation type="journal article" date="2014" name="BMC Genomics">
        <title>Genome characteristics reveal the impact of lichenization on lichen-forming fungus Endocarpon pusillum Hedwig (Verrucariales, Ascomycota).</title>
        <authorList>
            <person name="Wang Y.-Y."/>
            <person name="Liu B."/>
            <person name="Zhang X.-Y."/>
            <person name="Zhou Q.-M."/>
            <person name="Zhang T."/>
            <person name="Li H."/>
            <person name="Yu Y.-F."/>
            <person name="Zhang X.-L."/>
            <person name="Hao X.-Y."/>
            <person name="Wang M."/>
            <person name="Wang L."/>
            <person name="Wei J.-C."/>
        </authorList>
    </citation>
    <scope>NUCLEOTIDE SEQUENCE [LARGE SCALE GENOMIC DNA]</scope>
    <source>
        <strain evidence="3">Z07020 / HMAS-L-300199</strain>
    </source>
</reference>
<organism evidence="2 3">
    <name type="scientific">Endocarpon pusillum (strain Z07020 / HMAS-L-300199)</name>
    <name type="common">Lichen-forming fungus</name>
    <dbReference type="NCBI Taxonomy" id="1263415"/>
    <lineage>
        <taxon>Eukaryota</taxon>
        <taxon>Fungi</taxon>
        <taxon>Dikarya</taxon>
        <taxon>Ascomycota</taxon>
        <taxon>Pezizomycotina</taxon>
        <taxon>Eurotiomycetes</taxon>
        <taxon>Chaetothyriomycetidae</taxon>
        <taxon>Verrucariales</taxon>
        <taxon>Verrucariaceae</taxon>
        <taxon>Endocarpon</taxon>
    </lineage>
</organism>
<dbReference type="Proteomes" id="UP000019373">
    <property type="component" value="Unassembled WGS sequence"/>
</dbReference>
<evidence type="ECO:0000313" key="3">
    <source>
        <dbReference type="Proteomes" id="UP000019373"/>
    </source>
</evidence>
<dbReference type="GeneID" id="19241758"/>
<evidence type="ECO:0000256" key="1">
    <source>
        <dbReference type="SAM" id="MobiDB-lite"/>
    </source>
</evidence>
<dbReference type="RefSeq" id="XP_007785664.1">
    <property type="nucleotide sequence ID" value="XM_007787474.1"/>
</dbReference>
<sequence>MRMKTNGTNRPNQLADEGETTMNGVNTVSSVKVKNKSWIASVIKESTNSLQSSIDEAAETHRMLIHMKGISALTKNTIEKKQPSPDATEIVDFCLICEKQVSRITHLLSLRQQKVQQEEKRFYKVLEYAELWKKNRRGHATLYEQRLATTISAEFNAGGRNAMDEAREAEIEVAIEGLKALADDFRRAGMALDFS</sequence>
<feature type="region of interest" description="Disordered" evidence="1">
    <location>
        <begin position="1"/>
        <end position="21"/>
    </location>
</feature>
<accession>U1I171</accession>
<protein>
    <submittedName>
        <fullName evidence="2">Uncharacterized protein</fullName>
    </submittedName>
</protein>
<evidence type="ECO:0000313" key="2">
    <source>
        <dbReference type="EMBL" id="ERF77000.1"/>
    </source>
</evidence>
<feature type="compositionally biased region" description="Polar residues" evidence="1">
    <location>
        <begin position="1"/>
        <end position="12"/>
    </location>
</feature>
<dbReference type="AlphaFoldDB" id="U1I171"/>
<gene>
    <name evidence="2" type="ORF">EPUS_06868</name>
</gene>
<dbReference type="EMBL" id="KE720677">
    <property type="protein sequence ID" value="ERF77000.1"/>
    <property type="molecule type" value="Genomic_DNA"/>
</dbReference>
<name>U1I171_ENDPU</name>
<proteinExistence type="predicted"/>
<dbReference type="HOGENOM" id="CLU_1396302_0_0_1"/>
<keyword evidence="3" id="KW-1185">Reference proteome</keyword>